<reference evidence="2 3" key="1">
    <citation type="submission" date="2020-08" db="EMBL/GenBank/DDBJ databases">
        <title>A Genomic Blueprint of the Chicken Gut Microbiome.</title>
        <authorList>
            <person name="Gilroy R."/>
            <person name="Ravi A."/>
            <person name="Getino M."/>
            <person name="Pursley I."/>
            <person name="Horton D.L."/>
            <person name="Alikhan N.-F."/>
            <person name="Baker D."/>
            <person name="Gharbi K."/>
            <person name="Hall N."/>
            <person name="Watson M."/>
            <person name="Adriaenssens E.M."/>
            <person name="Foster-Nyarko E."/>
            <person name="Jarju S."/>
            <person name="Secka A."/>
            <person name="Antonio M."/>
            <person name="Oren A."/>
            <person name="Chaudhuri R."/>
            <person name="La Ragione R.M."/>
            <person name="Hildebrand F."/>
            <person name="Pallen M.J."/>
        </authorList>
    </citation>
    <scope>NUCLEOTIDE SEQUENCE [LARGE SCALE GENOMIC DNA]</scope>
    <source>
        <strain evidence="2 3">Sa2CVA6</strain>
    </source>
</reference>
<evidence type="ECO:0000259" key="1">
    <source>
        <dbReference type="Pfam" id="PF13649"/>
    </source>
</evidence>
<evidence type="ECO:0000313" key="2">
    <source>
        <dbReference type="EMBL" id="MBD7959368.1"/>
    </source>
</evidence>
<proteinExistence type="predicted"/>
<dbReference type="InterPro" id="IPR029063">
    <property type="entry name" value="SAM-dependent_MTases_sf"/>
</dbReference>
<dbReference type="CDD" id="cd02440">
    <property type="entry name" value="AdoMet_MTases"/>
    <property type="match status" value="1"/>
</dbReference>
<feature type="domain" description="Methyltransferase" evidence="1">
    <location>
        <begin position="47"/>
        <end position="141"/>
    </location>
</feature>
<dbReference type="Proteomes" id="UP000634919">
    <property type="component" value="Unassembled WGS sequence"/>
</dbReference>
<dbReference type="SUPFAM" id="SSF53335">
    <property type="entry name" value="S-adenosyl-L-methionine-dependent methyltransferases"/>
    <property type="match status" value="1"/>
</dbReference>
<keyword evidence="3" id="KW-1185">Reference proteome</keyword>
<keyword evidence="2" id="KW-0808">Transferase</keyword>
<gene>
    <name evidence="2" type="ORF">H9646_02655</name>
</gene>
<dbReference type="Pfam" id="PF13649">
    <property type="entry name" value="Methyltransf_25"/>
    <property type="match status" value="1"/>
</dbReference>
<comment type="caution">
    <text evidence="2">The sequence shown here is derived from an EMBL/GenBank/DDBJ whole genome shotgun (WGS) entry which is preliminary data.</text>
</comment>
<name>A0ABR8S7C9_9BURK</name>
<dbReference type="GO" id="GO:0008168">
    <property type="term" value="F:methyltransferase activity"/>
    <property type="evidence" value="ECO:0007669"/>
    <property type="project" value="UniProtKB-KW"/>
</dbReference>
<protein>
    <submittedName>
        <fullName evidence="2">Methyltransferase domain-containing protein</fullName>
    </submittedName>
</protein>
<accession>A0ABR8S7C9</accession>
<organism evidence="2 3">
    <name type="scientific">Comamonas avium</name>
    <dbReference type="NCBI Taxonomy" id="2762231"/>
    <lineage>
        <taxon>Bacteria</taxon>
        <taxon>Pseudomonadati</taxon>
        <taxon>Pseudomonadota</taxon>
        <taxon>Betaproteobacteria</taxon>
        <taxon>Burkholderiales</taxon>
        <taxon>Comamonadaceae</taxon>
        <taxon>Comamonas</taxon>
    </lineage>
</organism>
<sequence>MNPAHFNNLYQADADPWNVTSDWYERRKRELVLASLPRERYRHGFEPGCGNGEMTMRLLDRCDQLCAVDFSEKAVQLCIKRTDHVPEERLDLRTMPLPFSWPDVPHEGFDLIIVSEIAYYFDDEALARFYERSISSLSPGGHLLMCHWRHPAHDRQQNSETLHQRLKEHPHLFSILLLQDLDFEIGVWIKHVKEES</sequence>
<dbReference type="EMBL" id="JACSQK010000001">
    <property type="protein sequence ID" value="MBD7959368.1"/>
    <property type="molecule type" value="Genomic_DNA"/>
</dbReference>
<dbReference type="Gene3D" id="3.40.50.150">
    <property type="entry name" value="Vaccinia Virus protein VP39"/>
    <property type="match status" value="1"/>
</dbReference>
<keyword evidence="2" id="KW-0489">Methyltransferase</keyword>
<dbReference type="InterPro" id="IPR041698">
    <property type="entry name" value="Methyltransf_25"/>
</dbReference>
<evidence type="ECO:0000313" key="3">
    <source>
        <dbReference type="Proteomes" id="UP000634919"/>
    </source>
</evidence>
<dbReference type="GO" id="GO:0032259">
    <property type="term" value="P:methylation"/>
    <property type="evidence" value="ECO:0007669"/>
    <property type="project" value="UniProtKB-KW"/>
</dbReference>